<dbReference type="PROSITE" id="PS50110">
    <property type="entry name" value="RESPONSE_REGULATORY"/>
    <property type="match status" value="1"/>
</dbReference>
<protein>
    <submittedName>
        <fullName evidence="4">Response regulator transcription factor</fullName>
    </submittedName>
</protein>
<keyword evidence="1" id="KW-0597">Phosphoprotein</keyword>
<gene>
    <name evidence="4" type="ORF">E7746_07685</name>
</gene>
<evidence type="ECO:0000259" key="2">
    <source>
        <dbReference type="PROSITE" id="PS50110"/>
    </source>
</evidence>
<dbReference type="PANTHER" id="PTHR37299:SF1">
    <property type="entry name" value="STAGE 0 SPORULATION PROTEIN A HOMOLOG"/>
    <property type="match status" value="1"/>
</dbReference>
<feature type="domain" description="HTH LytTR-type" evidence="3">
    <location>
        <begin position="136"/>
        <end position="208"/>
    </location>
</feature>
<evidence type="ECO:0000313" key="5">
    <source>
        <dbReference type="Proteomes" id="UP000297031"/>
    </source>
</evidence>
<evidence type="ECO:0000313" key="4">
    <source>
        <dbReference type="EMBL" id="QCD35778.1"/>
    </source>
</evidence>
<dbReference type="GO" id="GO:0000156">
    <property type="term" value="F:phosphorelay response regulator activity"/>
    <property type="evidence" value="ECO:0007669"/>
    <property type="project" value="InterPro"/>
</dbReference>
<dbReference type="Proteomes" id="UP000297031">
    <property type="component" value="Chromosome"/>
</dbReference>
<dbReference type="Pfam" id="PF00072">
    <property type="entry name" value="Response_reg"/>
    <property type="match status" value="1"/>
</dbReference>
<dbReference type="SMART" id="SM00448">
    <property type="entry name" value="REC"/>
    <property type="match status" value="1"/>
</dbReference>
<reference evidence="4 5" key="1">
    <citation type="submission" date="2019-02" db="EMBL/GenBank/DDBJ databases">
        <title>Isolation and identification of novel species under the genus Muribaculum.</title>
        <authorList>
            <person name="Miyake S."/>
            <person name="Ding Y."/>
            <person name="Low A."/>
            <person name="Soh M."/>
            <person name="Seedorf H."/>
        </authorList>
    </citation>
    <scope>NUCLEOTIDE SEQUENCE [LARGE SCALE GENOMIC DNA]</scope>
    <source>
        <strain evidence="4 5">TLL-A4</strain>
    </source>
</reference>
<dbReference type="Pfam" id="PF04397">
    <property type="entry name" value="LytTR"/>
    <property type="match status" value="1"/>
</dbReference>
<dbReference type="PROSITE" id="PS50930">
    <property type="entry name" value="HTH_LYTTR"/>
    <property type="match status" value="1"/>
</dbReference>
<feature type="domain" description="Response regulatory" evidence="2">
    <location>
        <begin position="9"/>
        <end position="121"/>
    </location>
</feature>
<sequence>MNNNIPTLSCAIIDDEPTARYGIASYINRTPCINCVGEFHDIPSFEAYLKTNKAPDIVFMDICMPEVSGLDFISNCTIDSAIIIITAYEQYALKGYELNISDYLLKPVSYIRFQKAIDKGRQYLDFKRNATVEDYIFVRSDRIIHRIDLRDIVYIESLENYVRIMTVSDCIIVRTTLKDILKSLPSEKFVQVHKSFIINLTRIGSIEKNVIKMNPVGEINISRNYKKYLFQLIEPENNRFC</sequence>
<dbReference type="RefSeq" id="WP_136410401.1">
    <property type="nucleotide sequence ID" value="NZ_CP039393.1"/>
</dbReference>
<keyword evidence="5" id="KW-1185">Reference proteome</keyword>
<dbReference type="InterPro" id="IPR001789">
    <property type="entry name" value="Sig_transdc_resp-reg_receiver"/>
</dbReference>
<dbReference type="Gene3D" id="2.40.50.1020">
    <property type="entry name" value="LytTr DNA-binding domain"/>
    <property type="match status" value="1"/>
</dbReference>
<evidence type="ECO:0000256" key="1">
    <source>
        <dbReference type="PROSITE-ProRule" id="PRU00169"/>
    </source>
</evidence>
<dbReference type="OrthoDB" id="1490554at2"/>
<dbReference type="SUPFAM" id="SSF52172">
    <property type="entry name" value="CheY-like"/>
    <property type="match status" value="1"/>
</dbReference>
<dbReference type="InterPro" id="IPR046947">
    <property type="entry name" value="LytR-like"/>
</dbReference>
<dbReference type="InterPro" id="IPR011006">
    <property type="entry name" value="CheY-like_superfamily"/>
</dbReference>
<dbReference type="InterPro" id="IPR007492">
    <property type="entry name" value="LytTR_DNA-bd_dom"/>
</dbReference>
<proteinExistence type="predicted"/>
<accession>A0A4P7VPM0</accession>
<evidence type="ECO:0000259" key="3">
    <source>
        <dbReference type="PROSITE" id="PS50930"/>
    </source>
</evidence>
<dbReference type="EMBL" id="CP039393">
    <property type="protein sequence ID" value="QCD35778.1"/>
    <property type="molecule type" value="Genomic_DNA"/>
</dbReference>
<dbReference type="PANTHER" id="PTHR37299">
    <property type="entry name" value="TRANSCRIPTIONAL REGULATOR-RELATED"/>
    <property type="match status" value="1"/>
</dbReference>
<dbReference type="SMART" id="SM00850">
    <property type="entry name" value="LytTR"/>
    <property type="match status" value="1"/>
</dbReference>
<dbReference type="KEGG" id="mgod:E7746_07685"/>
<organism evidence="4 5">
    <name type="scientific">Muribaculum gordoncarteri</name>
    <dbReference type="NCBI Taxonomy" id="2530390"/>
    <lineage>
        <taxon>Bacteria</taxon>
        <taxon>Pseudomonadati</taxon>
        <taxon>Bacteroidota</taxon>
        <taxon>Bacteroidia</taxon>
        <taxon>Bacteroidales</taxon>
        <taxon>Muribaculaceae</taxon>
        <taxon>Muribaculum</taxon>
    </lineage>
</organism>
<feature type="modified residue" description="4-aspartylphosphate" evidence="1">
    <location>
        <position position="61"/>
    </location>
</feature>
<dbReference type="GO" id="GO:0003677">
    <property type="term" value="F:DNA binding"/>
    <property type="evidence" value="ECO:0007669"/>
    <property type="project" value="InterPro"/>
</dbReference>
<dbReference type="Gene3D" id="3.40.50.2300">
    <property type="match status" value="1"/>
</dbReference>
<name>A0A4P7VPM0_9BACT</name>
<dbReference type="AlphaFoldDB" id="A0A4P7VPM0"/>